<dbReference type="Gene3D" id="2.130.10.10">
    <property type="entry name" value="YVTN repeat-like/Quinoprotein amine dehydrogenase"/>
    <property type="match status" value="1"/>
</dbReference>
<dbReference type="InterPro" id="IPR027231">
    <property type="entry name" value="Semaphorin"/>
</dbReference>
<dbReference type="EMBL" id="OU898283">
    <property type="protein sequence ID" value="CAG9838612.1"/>
    <property type="molecule type" value="Genomic_DNA"/>
</dbReference>
<feature type="domain" description="Sema" evidence="3">
    <location>
        <begin position="1"/>
        <end position="58"/>
    </location>
</feature>
<dbReference type="InterPro" id="IPR015943">
    <property type="entry name" value="WD40/YVTN_repeat-like_dom_sf"/>
</dbReference>
<keyword evidence="1" id="KW-0221">Differentiation</keyword>
<comment type="caution">
    <text evidence="2">Lacks conserved residue(s) required for the propagation of feature annotation.</text>
</comment>
<accession>A0A9N9XGM9</accession>
<proteinExistence type="predicted"/>
<dbReference type="Proteomes" id="UP001153709">
    <property type="component" value="Chromosome 8"/>
</dbReference>
<evidence type="ECO:0000313" key="4">
    <source>
        <dbReference type="EMBL" id="CAG9838612.1"/>
    </source>
</evidence>
<dbReference type="GO" id="GO:0007411">
    <property type="term" value="P:axon guidance"/>
    <property type="evidence" value="ECO:0007669"/>
    <property type="project" value="TreeGrafter"/>
</dbReference>
<dbReference type="InterPro" id="IPR036352">
    <property type="entry name" value="Semap_dom_sf"/>
</dbReference>
<reference evidence="4" key="1">
    <citation type="submission" date="2022-01" db="EMBL/GenBank/DDBJ databases">
        <authorList>
            <person name="King R."/>
        </authorList>
    </citation>
    <scope>NUCLEOTIDE SEQUENCE</scope>
</reference>
<dbReference type="PANTHER" id="PTHR11036">
    <property type="entry name" value="SEMAPHORIN"/>
    <property type="match status" value="1"/>
</dbReference>
<evidence type="ECO:0000313" key="5">
    <source>
        <dbReference type="Proteomes" id="UP001153709"/>
    </source>
</evidence>
<dbReference type="GO" id="GO:0005886">
    <property type="term" value="C:plasma membrane"/>
    <property type="evidence" value="ECO:0007669"/>
    <property type="project" value="TreeGrafter"/>
</dbReference>
<dbReference type="InterPro" id="IPR001627">
    <property type="entry name" value="Semap_dom"/>
</dbReference>
<dbReference type="OrthoDB" id="9988752at2759"/>
<dbReference type="GO" id="GO:0045499">
    <property type="term" value="F:chemorepellent activity"/>
    <property type="evidence" value="ECO:0007669"/>
    <property type="project" value="TreeGrafter"/>
</dbReference>
<evidence type="ECO:0000256" key="2">
    <source>
        <dbReference type="PROSITE-ProRule" id="PRU00352"/>
    </source>
</evidence>
<dbReference type="AlphaFoldDB" id="A0A9N9XGM9"/>
<keyword evidence="5" id="KW-1185">Reference proteome</keyword>
<dbReference type="GO" id="GO:0030215">
    <property type="term" value="F:semaphorin receptor binding"/>
    <property type="evidence" value="ECO:0007669"/>
    <property type="project" value="InterPro"/>
</dbReference>
<evidence type="ECO:0000259" key="3">
    <source>
        <dbReference type="PROSITE" id="PS51004"/>
    </source>
</evidence>
<sequence length="291" mass="32868">MAKTSTGKLLLCGTNAFKPICREYNILTKNYTSAKEKPGQAVCPYDPHHNSTAIYVADTQTTIQNIQQSPHTIQNYRIEDIPPDICQQRQFYRVINDNDLIPDLDNKNLPNPKGSFRTCSLNVDLEIQKCLYLSVNIKRVGSRSNAGTCCLNVDLEIQKCLYLSVNIKRVGSRSNAGTCCLNVDLEIQKCLYLSVNIKRVGSRSNAGTCCLNVDLEIQKCLYLSVNIKRVGSRSNADVNSDHNPLVADVKVKFKRIELRKQQPKINVRMLKNEEIKNKLKNNVNKYAKNTN</sequence>
<protein>
    <recommendedName>
        <fullName evidence="3">Sema domain-containing protein</fullName>
    </recommendedName>
</protein>
<dbReference type="SUPFAM" id="SSF101912">
    <property type="entry name" value="Sema domain"/>
    <property type="match status" value="1"/>
</dbReference>
<dbReference type="GO" id="GO:0030335">
    <property type="term" value="P:positive regulation of cell migration"/>
    <property type="evidence" value="ECO:0007669"/>
    <property type="project" value="TreeGrafter"/>
</dbReference>
<dbReference type="PROSITE" id="PS51004">
    <property type="entry name" value="SEMA"/>
    <property type="match status" value="1"/>
</dbReference>
<dbReference type="GO" id="GO:0071526">
    <property type="term" value="P:semaphorin-plexin signaling pathway"/>
    <property type="evidence" value="ECO:0007669"/>
    <property type="project" value="TreeGrafter"/>
</dbReference>
<gene>
    <name evidence="4" type="ORF">DIABBA_LOCUS11471</name>
</gene>
<organism evidence="4 5">
    <name type="scientific">Diabrotica balteata</name>
    <name type="common">Banded cucumber beetle</name>
    <dbReference type="NCBI Taxonomy" id="107213"/>
    <lineage>
        <taxon>Eukaryota</taxon>
        <taxon>Metazoa</taxon>
        <taxon>Ecdysozoa</taxon>
        <taxon>Arthropoda</taxon>
        <taxon>Hexapoda</taxon>
        <taxon>Insecta</taxon>
        <taxon>Pterygota</taxon>
        <taxon>Neoptera</taxon>
        <taxon>Endopterygota</taxon>
        <taxon>Coleoptera</taxon>
        <taxon>Polyphaga</taxon>
        <taxon>Cucujiformia</taxon>
        <taxon>Chrysomeloidea</taxon>
        <taxon>Chrysomelidae</taxon>
        <taxon>Galerucinae</taxon>
        <taxon>Diabroticina</taxon>
        <taxon>Diabroticites</taxon>
        <taxon>Diabrotica</taxon>
    </lineage>
</organism>
<evidence type="ECO:0000256" key="1">
    <source>
        <dbReference type="ARBA" id="ARBA00022782"/>
    </source>
</evidence>
<dbReference type="PANTHER" id="PTHR11036:SF127">
    <property type="entry name" value="SEMAPHORIN-1A"/>
    <property type="match status" value="1"/>
</dbReference>
<name>A0A9N9XGM9_DIABA</name>